<name>A0A9P4NKE5_9PEZI</name>
<accession>A0A9P4NKE5</accession>
<dbReference type="Proteomes" id="UP000800235">
    <property type="component" value="Unassembled WGS sequence"/>
</dbReference>
<organism evidence="1 2">
    <name type="scientific">Tothia fuscella</name>
    <dbReference type="NCBI Taxonomy" id="1048955"/>
    <lineage>
        <taxon>Eukaryota</taxon>
        <taxon>Fungi</taxon>
        <taxon>Dikarya</taxon>
        <taxon>Ascomycota</taxon>
        <taxon>Pezizomycotina</taxon>
        <taxon>Dothideomycetes</taxon>
        <taxon>Pleosporomycetidae</taxon>
        <taxon>Venturiales</taxon>
        <taxon>Cylindrosympodiaceae</taxon>
        <taxon>Tothia</taxon>
    </lineage>
</organism>
<reference evidence="1" key="1">
    <citation type="journal article" date="2020" name="Stud. Mycol.">
        <title>101 Dothideomycetes genomes: a test case for predicting lifestyles and emergence of pathogens.</title>
        <authorList>
            <person name="Haridas S."/>
            <person name="Albert R."/>
            <person name="Binder M."/>
            <person name="Bloem J."/>
            <person name="Labutti K."/>
            <person name="Salamov A."/>
            <person name="Andreopoulos B."/>
            <person name="Baker S."/>
            <person name="Barry K."/>
            <person name="Bills G."/>
            <person name="Bluhm B."/>
            <person name="Cannon C."/>
            <person name="Castanera R."/>
            <person name="Culley D."/>
            <person name="Daum C."/>
            <person name="Ezra D."/>
            <person name="Gonzalez J."/>
            <person name="Henrissat B."/>
            <person name="Kuo A."/>
            <person name="Liang C."/>
            <person name="Lipzen A."/>
            <person name="Lutzoni F."/>
            <person name="Magnuson J."/>
            <person name="Mondo S."/>
            <person name="Nolan M."/>
            <person name="Ohm R."/>
            <person name="Pangilinan J."/>
            <person name="Park H.-J."/>
            <person name="Ramirez L."/>
            <person name="Alfaro M."/>
            <person name="Sun H."/>
            <person name="Tritt A."/>
            <person name="Yoshinaga Y."/>
            <person name="Zwiers L.-H."/>
            <person name="Turgeon B."/>
            <person name="Goodwin S."/>
            <person name="Spatafora J."/>
            <person name="Crous P."/>
            <person name="Grigoriev I."/>
        </authorList>
    </citation>
    <scope>NUCLEOTIDE SEQUENCE</scope>
    <source>
        <strain evidence="1">CBS 130266</strain>
    </source>
</reference>
<proteinExistence type="predicted"/>
<gene>
    <name evidence="1" type="ORF">EJ08DRAFT_663708</name>
</gene>
<protein>
    <submittedName>
        <fullName evidence="1">Uncharacterized protein</fullName>
    </submittedName>
</protein>
<sequence>MPEARGYKRPLQISRFPTANLPTCLQPFSSSHHFFASSHLETMSGTTWGPTQSNGPPIDNGIIVNKICGNEEMCSKWLGHGCGKYPKELGALWFQRGHYIYDAKTQQPMTIVFIDTDTRLSFLAINPVTNMSVPSAHDHYDWPSGTYHPIIDTNHPRIDDVFDIGKHEGAFHPQIREVDGINKLWSKEPWHLRPYPIISRRWKMSPNPIPYNSGEPLDIQITPREKLSPPERLCLEHLNERSEDCINLILLEIEKK</sequence>
<dbReference type="AlphaFoldDB" id="A0A9P4NKE5"/>
<comment type="caution">
    <text evidence="1">The sequence shown here is derived from an EMBL/GenBank/DDBJ whole genome shotgun (WGS) entry which is preliminary data.</text>
</comment>
<keyword evidence="2" id="KW-1185">Reference proteome</keyword>
<evidence type="ECO:0000313" key="1">
    <source>
        <dbReference type="EMBL" id="KAF2425230.1"/>
    </source>
</evidence>
<evidence type="ECO:0000313" key="2">
    <source>
        <dbReference type="Proteomes" id="UP000800235"/>
    </source>
</evidence>
<dbReference type="EMBL" id="MU007071">
    <property type="protein sequence ID" value="KAF2425230.1"/>
    <property type="molecule type" value="Genomic_DNA"/>
</dbReference>